<dbReference type="PANTHER" id="PTHR44688">
    <property type="entry name" value="DNA-BINDING TRANSCRIPTIONAL ACTIVATOR DEVR_DOSR"/>
    <property type="match status" value="1"/>
</dbReference>
<dbReference type="AlphaFoldDB" id="A0A7Y9RQG6"/>
<keyword evidence="2 5" id="KW-0238">DNA-binding</keyword>
<dbReference type="PRINTS" id="PR00038">
    <property type="entry name" value="HTHLUXR"/>
</dbReference>
<evidence type="ECO:0000256" key="1">
    <source>
        <dbReference type="ARBA" id="ARBA00023015"/>
    </source>
</evidence>
<evidence type="ECO:0000256" key="2">
    <source>
        <dbReference type="ARBA" id="ARBA00023125"/>
    </source>
</evidence>
<evidence type="ECO:0000256" key="3">
    <source>
        <dbReference type="ARBA" id="ARBA00023163"/>
    </source>
</evidence>
<keyword evidence="1" id="KW-0805">Transcription regulation</keyword>
<organism evidence="5 6">
    <name type="scientific">Nocardioides perillae</name>
    <dbReference type="NCBI Taxonomy" id="1119534"/>
    <lineage>
        <taxon>Bacteria</taxon>
        <taxon>Bacillati</taxon>
        <taxon>Actinomycetota</taxon>
        <taxon>Actinomycetes</taxon>
        <taxon>Propionibacteriales</taxon>
        <taxon>Nocardioidaceae</taxon>
        <taxon>Nocardioides</taxon>
    </lineage>
</organism>
<keyword evidence="3" id="KW-0804">Transcription</keyword>
<keyword evidence="6" id="KW-1185">Reference proteome</keyword>
<feature type="domain" description="HTH luxR-type" evidence="4">
    <location>
        <begin position="168"/>
        <end position="233"/>
    </location>
</feature>
<dbReference type="InterPro" id="IPR000792">
    <property type="entry name" value="Tscrpt_reg_LuxR_C"/>
</dbReference>
<evidence type="ECO:0000313" key="5">
    <source>
        <dbReference type="EMBL" id="NYG54651.1"/>
    </source>
</evidence>
<dbReference type="Pfam" id="PF00196">
    <property type="entry name" value="GerE"/>
    <property type="match status" value="1"/>
</dbReference>
<evidence type="ECO:0000313" key="6">
    <source>
        <dbReference type="Proteomes" id="UP000544110"/>
    </source>
</evidence>
<dbReference type="EMBL" id="JACCAC010000001">
    <property type="protein sequence ID" value="NYG54651.1"/>
    <property type="molecule type" value="Genomic_DNA"/>
</dbReference>
<dbReference type="CDD" id="cd06170">
    <property type="entry name" value="LuxR_C_like"/>
    <property type="match status" value="1"/>
</dbReference>
<dbReference type="GO" id="GO:0003677">
    <property type="term" value="F:DNA binding"/>
    <property type="evidence" value="ECO:0007669"/>
    <property type="project" value="UniProtKB-KW"/>
</dbReference>
<comment type="caution">
    <text evidence="5">The sequence shown here is derived from an EMBL/GenBank/DDBJ whole genome shotgun (WGS) entry which is preliminary data.</text>
</comment>
<dbReference type="InterPro" id="IPR016032">
    <property type="entry name" value="Sig_transdc_resp-reg_C-effctor"/>
</dbReference>
<gene>
    <name evidence="5" type="ORF">BJ989_000955</name>
</gene>
<sequence length="289" mass="30408">MTTSTLTLTLVDDCEVSIAGLQAVLAPFAERVEIVDPCQALRDPSGIDVILYEPVRQSDFSRSLLRDLQKRAEAVAVVWSWARPEELPVHTAGPCLPKSLPAARLVAALEALREGRPTPWAETPAPPPAPRAPRPRVADLLAASVERAEEVAAQEAEEEARRVAEDGGRPGGVRLTPREQQVLALLTRGLTNTEMADQLTLSVNSVKTYLRQAYRKIGASRRAQAVAWSLENGLAGLAATLTEVQATTPPAETGPARTAAPAPAAAAAVAPVSVPAVVARTPLAAGAVS</sequence>
<dbReference type="InterPro" id="IPR036388">
    <property type="entry name" value="WH-like_DNA-bd_sf"/>
</dbReference>
<dbReference type="GO" id="GO:0006355">
    <property type="term" value="P:regulation of DNA-templated transcription"/>
    <property type="evidence" value="ECO:0007669"/>
    <property type="project" value="InterPro"/>
</dbReference>
<reference evidence="5 6" key="1">
    <citation type="submission" date="2020-07" db="EMBL/GenBank/DDBJ databases">
        <title>Sequencing the genomes of 1000 actinobacteria strains.</title>
        <authorList>
            <person name="Klenk H.-P."/>
        </authorList>
    </citation>
    <scope>NUCLEOTIDE SEQUENCE [LARGE SCALE GENOMIC DNA]</scope>
    <source>
        <strain evidence="5 6">DSM 24552</strain>
    </source>
</reference>
<dbReference type="RefSeq" id="WP_218848732.1">
    <property type="nucleotide sequence ID" value="NZ_JACCAC010000001.1"/>
</dbReference>
<proteinExistence type="predicted"/>
<accession>A0A7Y9RQG6</accession>
<dbReference type="PROSITE" id="PS50043">
    <property type="entry name" value="HTH_LUXR_2"/>
    <property type="match status" value="1"/>
</dbReference>
<dbReference type="SMART" id="SM00421">
    <property type="entry name" value="HTH_LUXR"/>
    <property type="match status" value="1"/>
</dbReference>
<dbReference type="Proteomes" id="UP000544110">
    <property type="component" value="Unassembled WGS sequence"/>
</dbReference>
<dbReference type="PANTHER" id="PTHR44688:SF16">
    <property type="entry name" value="DNA-BINDING TRANSCRIPTIONAL ACTIVATOR DEVR_DOSR"/>
    <property type="match status" value="1"/>
</dbReference>
<dbReference type="Gene3D" id="1.10.10.10">
    <property type="entry name" value="Winged helix-like DNA-binding domain superfamily/Winged helix DNA-binding domain"/>
    <property type="match status" value="1"/>
</dbReference>
<dbReference type="SUPFAM" id="SSF46894">
    <property type="entry name" value="C-terminal effector domain of the bipartite response regulators"/>
    <property type="match status" value="1"/>
</dbReference>
<evidence type="ECO:0000259" key="4">
    <source>
        <dbReference type="PROSITE" id="PS50043"/>
    </source>
</evidence>
<name>A0A7Y9RQG6_9ACTN</name>
<protein>
    <submittedName>
        <fullName evidence="5">DNA-binding NarL/FixJ family response regulator</fullName>
    </submittedName>
</protein>